<feature type="transmembrane region" description="Helical" evidence="11">
    <location>
        <begin position="99"/>
        <end position="117"/>
    </location>
</feature>
<dbReference type="GO" id="GO:0034045">
    <property type="term" value="C:phagophore assembly site membrane"/>
    <property type="evidence" value="ECO:0007669"/>
    <property type="project" value="UniProtKB-SubCell"/>
</dbReference>
<feature type="region of interest" description="Disordered" evidence="10">
    <location>
        <begin position="567"/>
        <end position="597"/>
    </location>
</feature>
<dbReference type="Ensembl" id="ENSDLAT00005036098.2">
    <property type="protein sequence ID" value="ENSDLAP00005033812.2"/>
    <property type="gene ID" value="ENSDLAG00005015151.2"/>
</dbReference>
<dbReference type="GO" id="GO:2001070">
    <property type="term" value="F:starch binding"/>
    <property type="evidence" value="ECO:0007669"/>
    <property type="project" value="InterPro"/>
</dbReference>
<feature type="region of interest" description="Disordered" evidence="10">
    <location>
        <begin position="147"/>
        <end position="169"/>
    </location>
</feature>
<evidence type="ECO:0000259" key="12">
    <source>
        <dbReference type="PROSITE" id="PS51166"/>
    </source>
</evidence>
<name>A0A8C4GWW7_DICLA</name>
<evidence type="ECO:0000256" key="4">
    <source>
        <dbReference type="ARBA" id="ARBA00060405"/>
    </source>
</evidence>
<feature type="region of interest" description="Disordered" evidence="10">
    <location>
        <begin position="30"/>
        <end position="59"/>
    </location>
</feature>
<evidence type="ECO:0000256" key="10">
    <source>
        <dbReference type="SAM" id="MobiDB-lite"/>
    </source>
</evidence>
<evidence type="ECO:0000256" key="11">
    <source>
        <dbReference type="SAM" id="Phobius"/>
    </source>
</evidence>
<keyword evidence="11" id="KW-1133">Transmembrane helix</keyword>
<evidence type="ECO:0000256" key="2">
    <source>
        <dbReference type="ARBA" id="ARBA00024012"/>
    </source>
</evidence>
<evidence type="ECO:0000256" key="9">
    <source>
        <dbReference type="SAM" id="Coils"/>
    </source>
</evidence>
<accession>A0A8C4GWW7</accession>
<dbReference type="Pfam" id="PF00686">
    <property type="entry name" value="CBM_20"/>
    <property type="match status" value="1"/>
</dbReference>
<comment type="subunit">
    <text evidence="5">Interacts with the ATG8 family proteins GABARAP and GABARAPL1. Interacts with several glycogen-associated proteins, such as GYS2 (liver glycogen synthase), GDE (glycogen debranching enzyme), GBE1 (glycogen branching enzyme 1) and EPM2A (Laforin).</text>
</comment>
<dbReference type="GO" id="GO:0030315">
    <property type="term" value="C:T-tubule"/>
    <property type="evidence" value="ECO:0007669"/>
    <property type="project" value="UniProtKB-SubCell"/>
</dbReference>
<dbReference type="Proteomes" id="UP000694389">
    <property type="component" value="Unassembled WGS sequence"/>
</dbReference>
<evidence type="ECO:0000256" key="7">
    <source>
        <dbReference type="ARBA" id="ARBA00075794"/>
    </source>
</evidence>
<dbReference type="GO" id="GO:0061723">
    <property type="term" value="P:glycophagy"/>
    <property type="evidence" value="ECO:0007669"/>
    <property type="project" value="UniProtKB-ARBA"/>
</dbReference>
<keyword evidence="11" id="KW-0472">Membrane</keyword>
<dbReference type="InterPro" id="IPR013784">
    <property type="entry name" value="Carb-bd-like_fold"/>
</dbReference>
<dbReference type="InterPro" id="IPR002044">
    <property type="entry name" value="CBM20"/>
</dbReference>
<dbReference type="SUPFAM" id="SSF49452">
    <property type="entry name" value="Starch-binding domain-like"/>
    <property type="match status" value="1"/>
</dbReference>
<dbReference type="OrthoDB" id="6123450at2759"/>
<feature type="coiled-coil region" evidence="9">
    <location>
        <begin position="922"/>
        <end position="949"/>
    </location>
</feature>
<evidence type="ECO:0000313" key="13">
    <source>
        <dbReference type="Ensembl" id="ENSDLAP00005033812.2"/>
    </source>
</evidence>
<dbReference type="OMA" id="IDWANDS"/>
<evidence type="ECO:0000256" key="5">
    <source>
        <dbReference type="ARBA" id="ARBA00062412"/>
    </source>
</evidence>
<dbReference type="GeneID" id="127370894"/>
<comment type="function">
    <text evidence="3">Acts as a cargo receptor for glycogen. Delivers its cargo to an autophagic pathway called glycophagy, resulting in the transport of glycogen to lysosomes.</text>
</comment>
<dbReference type="GO" id="GO:0005789">
    <property type="term" value="C:endoplasmic reticulum membrane"/>
    <property type="evidence" value="ECO:0007669"/>
    <property type="project" value="UniProtKB-SubCell"/>
</dbReference>
<dbReference type="PROSITE" id="PS51166">
    <property type="entry name" value="CBM20"/>
    <property type="match status" value="1"/>
</dbReference>
<feature type="compositionally biased region" description="Acidic residues" evidence="10">
    <location>
        <begin position="277"/>
        <end position="291"/>
    </location>
</feature>
<feature type="compositionally biased region" description="Low complexity" evidence="10">
    <location>
        <begin position="713"/>
        <end position="722"/>
    </location>
</feature>
<feature type="region of interest" description="Disordered" evidence="10">
    <location>
        <begin position="974"/>
        <end position="1013"/>
    </location>
</feature>
<dbReference type="CTD" id="8987"/>
<dbReference type="InterPro" id="IPR013783">
    <property type="entry name" value="Ig-like_fold"/>
</dbReference>
<dbReference type="RefSeq" id="XP_051269335.1">
    <property type="nucleotide sequence ID" value="XM_051413375.1"/>
</dbReference>
<reference evidence="13" key="2">
    <citation type="submission" date="2025-09" db="UniProtKB">
        <authorList>
            <consortium name="Ensembl"/>
        </authorList>
    </citation>
    <scope>IDENTIFICATION</scope>
</reference>
<keyword evidence="9" id="KW-0175">Coiled coil</keyword>
<organism evidence="13 14">
    <name type="scientific">Dicentrarchus labrax</name>
    <name type="common">European seabass</name>
    <name type="synonym">Morone labrax</name>
    <dbReference type="NCBI Taxonomy" id="13489"/>
    <lineage>
        <taxon>Eukaryota</taxon>
        <taxon>Metazoa</taxon>
        <taxon>Chordata</taxon>
        <taxon>Craniata</taxon>
        <taxon>Vertebrata</taxon>
        <taxon>Euteleostomi</taxon>
        <taxon>Actinopterygii</taxon>
        <taxon>Neopterygii</taxon>
        <taxon>Teleostei</taxon>
        <taxon>Neoteleostei</taxon>
        <taxon>Acanthomorphata</taxon>
        <taxon>Eupercaria</taxon>
        <taxon>Moronidae</taxon>
        <taxon>Dicentrarchus</taxon>
    </lineage>
</organism>
<evidence type="ECO:0000256" key="3">
    <source>
        <dbReference type="ARBA" id="ARBA00053886"/>
    </source>
</evidence>
<gene>
    <name evidence="13" type="primary">stbd1</name>
</gene>
<feature type="compositionally biased region" description="Polar residues" evidence="10">
    <location>
        <begin position="974"/>
        <end position="995"/>
    </location>
</feature>
<feature type="compositionally biased region" description="Low complexity" evidence="10">
    <location>
        <begin position="996"/>
        <end position="1010"/>
    </location>
</feature>
<dbReference type="SMART" id="SM01065">
    <property type="entry name" value="CBM_2"/>
    <property type="match status" value="1"/>
</dbReference>
<proteinExistence type="predicted"/>
<evidence type="ECO:0000256" key="8">
    <source>
        <dbReference type="ARBA" id="ARBA00076001"/>
    </source>
</evidence>
<evidence type="ECO:0000256" key="6">
    <source>
        <dbReference type="ARBA" id="ARBA00073038"/>
    </source>
</evidence>
<evidence type="ECO:0000313" key="14">
    <source>
        <dbReference type="Proteomes" id="UP000694389"/>
    </source>
</evidence>
<dbReference type="Gene3D" id="2.60.40.10">
    <property type="entry name" value="Immunoglobulins"/>
    <property type="match status" value="1"/>
</dbReference>
<dbReference type="PANTHER" id="PTHR15048">
    <property type="entry name" value="STARCH-BINDING DOMAIN-CONTAINING PROTEIN 1"/>
    <property type="match status" value="1"/>
</dbReference>
<dbReference type="GeneTree" id="ENSGT00390000007731"/>
<feature type="domain" description="CBM20" evidence="12">
    <location>
        <begin position="1035"/>
        <end position="1134"/>
    </location>
</feature>
<comment type="subcellular location">
    <subcellularLocation>
        <location evidence="2">Cell membrane</location>
        <location evidence="2">Sarcolemma</location>
        <location evidence="2">T-tubule</location>
    </subcellularLocation>
    <subcellularLocation>
        <location evidence="1">Endoplasmic reticulum membrane</location>
        <topology evidence="1">Single-pass type III membrane protein</topology>
    </subcellularLocation>
    <subcellularLocation>
        <location evidence="4">Preautophagosomal structure membrane</location>
        <topology evidence="4">Single-pass type III membrane protein</topology>
    </subcellularLocation>
</comment>
<dbReference type="AlphaFoldDB" id="A0A8C4GWW7"/>
<dbReference type="FunFam" id="2.60.40.10:FF:000552">
    <property type="entry name" value="Related to glucoamylase"/>
    <property type="match status" value="1"/>
</dbReference>
<keyword evidence="14" id="KW-1185">Reference proteome</keyword>
<feature type="region of interest" description="Disordered" evidence="10">
    <location>
        <begin position="190"/>
        <end position="211"/>
    </location>
</feature>
<dbReference type="PANTHER" id="PTHR15048:SF0">
    <property type="entry name" value="STARCH-BINDING DOMAIN-CONTAINING PROTEIN 1"/>
    <property type="match status" value="1"/>
</dbReference>
<feature type="compositionally biased region" description="Basic and acidic residues" evidence="10">
    <location>
        <begin position="292"/>
        <end position="301"/>
    </location>
</feature>
<keyword evidence="11" id="KW-0812">Transmembrane</keyword>
<evidence type="ECO:0000256" key="1">
    <source>
        <dbReference type="ARBA" id="ARBA00004643"/>
    </source>
</evidence>
<feature type="region of interest" description="Disordered" evidence="10">
    <location>
        <begin position="708"/>
        <end position="731"/>
    </location>
</feature>
<reference evidence="13" key="1">
    <citation type="submission" date="2025-08" db="UniProtKB">
        <authorList>
            <consortium name="Ensembl"/>
        </authorList>
    </citation>
    <scope>IDENTIFICATION</scope>
</reference>
<sequence length="1136" mass="126405">MIRPANEQLAPAPPLQLCSNKRSLHLKTWREERSAQQRQPAAASHGSSRPSYAHTETPERGSLFHQQTAMPLNNGNTVAVERRMDLASLFCMIGRHGPAVALAVIAMVSVLAGFIIYRTVRGKRRKATAAAGDGDGRSAGAEIDAAMVQPSPEESRSSVESTDVSDEGLSDVKEDVELIQSDLKIRHRRAAAAAAEKKSPPYSPPKSDIQVPDIKHTASAHTEEMHTEMYAEEASQGLQSDTYTVAEMVDEDAVDCHQGATDGIVEDVIEEGRDNDSCLEESEPINDENHEEEEKVLKGECQEDEDVTTDKDVSNKTKQEEENFECALNNPVCCEQAPHMGEKGDEDRQQHNNTTLKTNWVESTSEEPVIYTEDVPVSCISYSKDEKFEEENPHSIDYYNYSYKKEVSPEEEKKNEGEEAVEECEEFKVIAQQGEMWSSTFEKETNLPSTEQDLCDHVMDKVTPLCRDSDWDEDGRLAAERYGDHLPQFNKQEAVIEQKEEIGLKYIKEDSVLYDGADQVNENMLTSDNIVVCGEEHDSSSVALPCLSVPIKVENQDDKIKEDRAILSLDEDTDSTTPGPQMPSHETEDLPENSGNGTTVVLAEECNDQLYDPHIQSCFNDQQSVQMMNDVFDKASVAADPDTAESITASVITEEISCPNLPSICQDQQSDHMENNETFDEIWVNSATDAPACDNANIVPPRMSEEIYHPDMSSSQDQQSDQTKNNGDFSEVTTGTAPVMTKDISPPMCQIHLLSFEQSELRDNDISSPGVGEESGISSMAVSPDLQDPGKEFDMTVENMALPVIDCDLLPKGQTEAQNSIFADDVAISVIEEDTVGRVFGPYPSQPPHSEHTDWTTYESFAANEDMFGHEIEDSYHREMDQFTAQIAASITSLTDELKIQTDMKAVVEVVEIKEKKAGVIVEKKEETKAEEEEEEDNEKTEISIMEATMDNNEWITESNFQVLPWMKLSPPSFSQEHTKTSQLPTEDSQCSSAVTDTTCTDTSDTPPSTEVKENNTLSLVDESMGNNKKVVAVQPMPQNVNVTFCVHYFTQSPYQTVAVTGNLQELGNWKGFVPLERSKDGHWATVVSLPAESHVEWKFVVVDKGEVCRWEECGNRLLDTGFGDDLLVQKWWGLF</sequence>
<protein>
    <recommendedName>
        <fullName evidence="6">Starch-binding domain-containing protein 1</fullName>
    </recommendedName>
    <alternativeName>
        <fullName evidence="7">Genethonin-1</fullName>
    </alternativeName>
    <alternativeName>
        <fullName evidence="8">Glycophagy cargo receptor stbd1</fullName>
    </alternativeName>
</protein>
<feature type="region of interest" description="Disordered" evidence="10">
    <location>
        <begin position="275"/>
        <end position="316"/>
    </location>
</feature>